<dbReference type="Proteomes" id="UP000528734">
    <property type="component" value="Unassembled WGS sequence"/>
</dbReference>
<reference evidence="2 3" key="1">
    <citation type="submission" date="2020-03" db="EMBL/GenBank/DDBJ databases">
        <title>Bradyrhizobium diversity isolated from nodules of Muelleranthus trifoliolatus.</title>
        <authorList>
            <person name="Klepa M."/>
            <person name="Helene L."/>
            <person name="Hungria M."/>
        </authorList>
    </citation>
    <scope>NUCLEOTIDE SEQUENCE [LARGE SCALE GENOMIC DNA]</scope>
    <source>
        <strain evidence="2 3">WSM 1744</strain>
    </source>
</reference>
<dbReference type="SUPFAM" id="SSF55729">
    <property type="entry name" value="Acyl-CoA N-acyltransferases (Nat)"/>
    <property type="match status" value="1"/>
</dbReference>
<sequence length="224" mass="23867">MAAGRSRPAIRPACDNDAGFIARNILASQRGPLPRGWFDIALGCGEPQCLAFVERIATAQQPSWWHEPSWWHVSQFIIAEVEGTSAASLCALPASGTGAAAKAAIEMAAAESGLGASDVAAIFQRGAYTRNCWVQGGEGDWLIEHVATLPEYRGCGLIQALIDHALAAGKHAGFKQASISFLIGNEAAERCYAKAGFSFAEEKRDPAFEAITGSPGFRRFVRVM</sequence>
<evidence type="ECO:0000259" key="1">
    <source>
        <dbReference type="PROSITE" id="PS51186"/>
    </source>
</evidence>
<dbReference type="GO" id="GO:0016747">
    <property type="term" value="F:acyltransferase activity, transferring groups other than amino-acyl groups"/>
    <property type="evidence" value="ECO:0007669"/>
    <property type="project" value="InterPro"/>
</dbReference>
<accession>A0A7Y4H3I3</accession>
<proteinExistence type="predicted"/>
<dbReference type="AlphaFoldDB" id="A0A7Y4H3I3"/>
<keyword evidence="3" id="KW-1185">Reference proteome</keyword>
<evidence type="ECO:0000313" key="2">
    <source>
        <dbReference type="EMBL" id="NOJ46989.1"/>
    </source>
</evidence>
<keyword evidence="2" id="KW-0808">Transferase</keyword>
<gene>
    <name evidence="2" type="ORF">HCN50_12145</name>
</gene>
<dbReference type="Pfam" id="PF00583">
    <property type="entry name" value="Acetyltransf_1"/>
    <property type="match status" value="1"/>
</dbReference>
<dbReference type="PROSITE" id="PS51186">
    <property type="entry name" value="GNAT"/>
    <property type="match status" value="1"/>
</dbReference>
<dbReference type="RefSeq" id="WP_171709852.1">
    <property type="nucleotide sequence ID" value="NZ_JAAVLW010000003.1"/>
</dbReference>
<dbReference type="InterPro" id="IPR000182">
    <property type="entry name" value="GNAT_dom"/>
</dbReference>
<dbReference type="CDD" id="cd04301">
    <property type="entry name" value="NAT_SF"/>
    <property type="match status" value="1"/>
</dbReference>
<dbReference type="Gene3D" id="3.40.630.30">
    <property type="match status" value="1"/>
</dbReference>
<feature type="domain" description="N-acetyltransferase" evidence="1">
    <location>
        <begin position="76"/>
        <end position="218"/>
    </location>
</feature>
<organism evidence="2 3">
    <name type="scientific">Bradyrhizobium archetypum</name>
    <dbReference type="NCBI Taxonomy" id="2721160"/>
    <lineage>
        <taxon>Bacteria</taxon>
        <taxon>Pseudomonadati</taxon>
        <taxon>Pseudomonadota</taxon>
        <taxon>Alphaproteobacteria</taxon>
        <taxon>Hyphomicrobiales</taxon>
        <taxon>Nitrobacteraceae</taxon>
        <taxon>Bradyrhizobium</taxon>
    </lineage>
</organism>
<name>A0A7Y4H3I3_9BRAD</name>
<dbReference type="InterPro" id="IPR016181">
    <property type="entry name" value="Acyl_CoA_acyltransferase"/>
</dbReference>
<dbReference type="EMBL" id="JAAVLW010000003">
    <property type="protein sequence ID" value="NOJ46989.1"/>
    <property type="molecule type" value="Genomic_DNA"/>
</dbReference>
<comment type="caution">
    <text evidence="2">The sequence shown here is derived from an EMBL/GenBank/DDBJ whole genome shotgun (WGS) entry which is preliminary data.</text>
</comment>
<protein>
    <submittedName>
        <fullName evidence="2">GNAT family N-acetyltransferase</fullName>
    </submittedName>
</protein>
<evidence type="ECO:0000313" key="3">
    <source>
        <dbReference type="Proteomes" id="UP000528734"/>
    </source>
</evidence>